<feature type="region of interest" description="Disordered" evidence="1">
    <location>
        <begin position="274"/>
        <end position="309"/>
    </location>
</feature>
<evidence type="ECO:0000313" key="4">
    <source>
        <dbReference type="EMBL" id="KAG5167443.1"/>
    </source>
</evidence>
<evidence type="ECO:0000256" key="1">
    <source>
        <dbReference type="SAM" id="MobiDB-lite"/>
    </source>
</evidence>
<dbReference type="EMBL" id="JAFIQS010000021">
    <property type="protein sequence ID" value="KAG5162144.1"/>
    <property type="molecule type" value="Genomic_DNA"/>
</dbReference>
<evidence type="ECO:0000313" key="3">
    <source>
        <dbReference type="EMBL" id="KAG5162144.1"/>
    </source>
</evidence>
<name>A0A8H7XLV9_PSICU</name>
<accession>A0A8H7XLV9</accession>
<dbReference type="AlphaFoldDB" id="A0A8H7XLV9"/>
<feature type="compositionally biased region" description="Acidic residues" evidence="1">
    <location>
        <begin position="28"/>
        <end position="65"/>
    </location>
</feature>
<sequence>MAQKLQRKKIEIKSLKKALKIVSNGSESDQDSTEDDLDTEDSDDKGDDEESDDEGDDSDDDDGEDLPIPTQSYECKDIYLCSDQACGGEVTDGYCFLCRKKHQIMEDENMASTESQLEHPDRCMAPRGNTPLQSIPKDDSPLPALYESRAREYRSLLRRGATPEMCELFKLEFTYTNGIVARVTEDLFEEFAGLSMVECDWKIYLGRRLTLAKDDIDGYEFIESILDEISVLPGIGNWVTEEEETGVWVTYPKHSGQVESQPRDILDSVDIAAENRGGQSGRFGGDSATRFRDDSGHQKRGKTLNRLRT</sequence>
<evidence type="ECO:0000259" key="2">
    <source>
        <dbReference type="Pfam" id="PF26609"/>
    </source>
</evidence>
<protein>
    <recommendedName>
        <fullName evidence="2">DUF8191 domain-containing protein</fullName>
    </recommendedName>
</protein>
<organism evidence="3">
    <name type="scientific">Psilocybe cubensis</name>
    <name type="common">Psychedelic mushroom</name>
    <name type="synonym">Stropharia cubensis</name>
    <dbReference type="NCBI Taxonomy" id="181762"/>
    <lineage>
        <taxon>Eukaryota</taxon>
        <taxon>Fungi</taxon>
        <taxon>Dikarya</taxon>
        <taxon>Basidiomycota</taxon>
        <taxon>Agaricomycotina</taxon>
        <taxon>Agaricomycetes</taxon>
        <taxon>Agaricomycetidae</taxon>
        <taxon>Agaricales</taxon>
        <taxon>Agaricineae</taxon>
        <taxon>Strophariaceae</taxon>
        <taxon>Psilocybe</taxon>
    </lineage>
</organism>
<dbReference type="EMBL" id="JAFIQS010000007">
    <property type="protein sequence ID" value="KAG5167443.1"/>
    <property type="molecule type" value="Genomic_DNA"/>
</dbReference>
<feature type="compositionally biased region" description="Basic residues" evidence="1">
    <location>
        <begin position="298"/>
        <end position="309"/>
    </location>
</feature>
<reference evidence="3" key="1">
    <citation type="submission" date="2021-02" db="EMBL/GenBank/DDBJ databases">
        <title>Psilocybe cubensis genome.</title>
        <authorList>
            <person name="Mckernan K.J."/>
            <person name="Crawford S."/>
            <person name="Trippe A."/>
            <person name="Kane L.T."/>
            <person name="Mclaughlin S."/>
        </authorList>
    </citation>
    <scope>NUCLEOTIDE SEQUENCE [LARGE SCALE GENOMIC DNA]</scope>
    <source>
        <strain evidence="3">MGC-MH-2018</strain>
    </source>
</reference>
<gene>
    <name evidence="4" type="ORF">JR316_007793</name>
    <name evidence="3" type="ORF">JR316_013064</name>
</gene>
<dbReference type="OrthoDB" id="3063271at2759"/>
<proteinExistence type="predicted"/>
<dbReference type="Pfam" id="PF26609">
    <property type="entry name" value="DUF8191"/>
    <property type="match status" value="1"/>
</dbReference>
<feature type="domain" description="DUF8191" evidence="2">
    <location>
        <begin position="156"/>
        <end position="234"/>
    </location>
</feature>
<feature type="region of interest" description="Disordered" evidence="1">
    <location>
        <begin position="21"/>
        <end position="70"/>
    </location>
</feature>
<comment type="caution">
    <text evidence="3">The sequence shown here is derived from an EMBL/GenBank/DDBJ whole genome shotgun (WGS) entry which is preliminary data.</text>
</comment>
<dbReference type="InterPro" id="IPR058504">
    <property type="entry name" value="DUF8191"/>
</dbReference>